<name>A0ABY4F1X4_9BACT</name>
<sequence length="333" mass="38096">MNCYFCGVELTAANNSPEHIIQKAIGGAIVGWELLCRSCNSGPASRIDKDFVRFTSYLYRMVLQAKPTSRVSDSLMGITESGEEVRFGPDMVMDTKVEIALPDGQKLAFTAPPDEAEKKAFKRLSQFQGKFSQLDPKRMIANAQRGKIKLDELIYFTNHNAKQSKVGGPEFFRGIKKIAVNFYLSKKHPQSYIQDIINQVKEGKPARRVISTFHYPMSHTIHELGEKEISHVMKLVGDPDLGVLYFYIELFNTSHSLILLDRYYYGPAIDEQYCYDVLIGVEIEKPIRLLFENRLLMLRSFDHEWNTNPQAEAAYRRTRKVLEDSLRVKGLIV</sequence>
<keyword evidence="3" id="KW-1185">Reference proteome</keyword>
<feature type="domain" description="HNH endonuclease 5" evidence="1">
    <location>
        <begin position="3"/>
        <end position="53"/>
    </location>
</feature>
<dbReference type="GO" id="GO:0004519">
    <property type="term" value="F:endonuclease activity"/>
    <property type="evidence" value="ECO:0007669"/>
    <property type="project" value="UniProtKB-KW"/>
</dbReference>
<organism evidence="2 3">
    <name type="scientific">Hymenobacter cellulosivorans</name>
    <dbReference type="NCBI Taxonomy" id="2932249"/>
    <lineage>
        <taxon>Bacteria</taxon>
        <taxon>Pseudomonadati</taxon>
        <taxon>Bacteroidota</taxon>
        <taxon>Cytophagia</taxon>
        <taxon>Cytophagales</taxon>
        <taxon>Hymenobacteraceae</taxon>
        <taxon>Hymenobacter</taxon>
    </lineage>
</organism>
<dbReference type="Proteomes" id="UP000831785">
    <property type="component" value="Chromosome"/>
</dbReference>
<evidence type="ECO:0000313" key="3">
    <source>
        <dbReference type="Proteomes" id="UP000831785"/>
    </source>
</evidence>
<protein>
    <submittedName>
        <fullName evidence="2">HNH endonuclease</fullName>
    </submittedName>
</protein>
<evidence type="ECO:0000259" key="1">
    <source>
        <dbReference type="Pfam" id="PF14279"/>
    </source>
</evidence>
<gene>
    <name evidence="2" type="ORF">MUN80_13070</name>
</gene>
<keyword evidence="2" id="KW-0378">Hydrolase</keyword>
<dbReference type="EMBL" id="CP095049">
    <property type="protein sequence ID" value="UOQ50692.1"/>
    <property type="molecule type" value="Genomic_DNA"/>
</dbReference>
<keyword evidence="2" id="KW-0255">Endonuclease</keyword>
<evidence type="ECO:0000313" key="2">
    <source>
        <dbReference type="EMBL" id="UOQ50692.1"/>
    </source>
</evidence>
<accession>A0ABY4F1X4</accession>
<proteinExistence type="predicted"/>
<reference evidence="2 3" key="1">
    <citation type="submission" date="2022-04" db="EMBL/GenBank/DDBJ databases">
        <title>Hymenobacter sp. isolated from the air.</title>
        <authorList>
            <person name="Won M."/>
            <person name="Lee C.-M."/>
            <person name="Woen H.-Y."/>
            <person name="Kwon S.-W."/>
        </authorList>
    </citation>
    <scope>NUCLEOTIDE SEQUENCE [LARGE SCALE GENOMIC DNA]</scope>
    <source>
        <strain evidence="3">5116 S-27</strain>
    </source>
</reference>
<keyword evidence="2" id="KW-0540">Nuclease</keyword>
<dbReference type="RefSeq" id="WP_244713438.1">
    <property type="nucleotide sequence ID" value="NZ_CP095049.1"/>
</dbReference>
<dbReference type="InterPro" id="IPR029471">
    <property type="entry name" value="HNH_5"/>
</dbReference>
<dbReference type="Pfam" id="PF14279">
    <property type="entry name" value="HNH_5"/>
    <property type="match status" value="1"/>
</dbReference>